<gene>
    <name evidence="2" type="ORF">NQ317_004919</name>
</gene>
<dbReference type="EMBL" id="JAPWTJ010000167">
    <property type="protein sequence ID" value="KAJ8981740.1"/>
    <property type="molecule type" value="Genomic_DNA"/>
</dbReference>
<protein>
    <submittedName>
        <fullName evidence="2">Uncharacterized protein</fullName>
    </submittedName>
</protein>
<dbReference type="Proteomes" id="UP001162164">
    <property type="component" value="Unassembled WGS sequence"/>
</dbReference>
<proteinExistence type="predicted"/>
<feature type="compositionally biased region" description="Low complexity" evidence="1">
    <location>
        <begin position="171"/>
        <end position="196"/>
    </location>
</feature>
<organism evidence="2 3">
    <name type="scientific">Molorchus minor</name>
    <dbReference type="NCBI Taxonomy" id="1323400"/>
    <lineage>
        <taxon>Eukaryota</taxon>
        <taxon>Metazoa</taxon>
        <taxon>Ecdysozoa</taxon>
        <taxon>Arthropoda</taxon>
        <taxon>Hexapoda</taxon>
        <taxon>Insecta</taxon>
        <taxon>Pterygota</taxon>
        <taxon>Neoptera</taxon>
        <taxon>Endopterygota</taxon>
        <taxon>Coleoptera</taxon>
        <taxon>Polyphaga</taxon>
        <taxon>Cucujiformia</taxon>
        <taxon>Chrysomeloidea</taxon>
        <taxon>Cerambycidae</taxon>
        <taxon>Lamiinae</taxon>
        <taxon>Monochamini</taxon>
        <taxon>Molorchus</taxon>
    </lineage>
</organism>
<feature type="region of interest" description="Disordered" evidence="1">
    <location>
        <begin position="171"/>
        <end position="198"/>
    </location>
</feature>
<accession>A0ABQ9JWS1</accession>
<reference evidence="2" key="1">
    <citation type="journal article" date="2023" name="Insect Mol. Biol.">
        <title>Genome sequencing provides insights into the evolution of gene families encoding plant cell wall-degrading enzymes in longhorned beetles.</title>
        <authorList>
            <person name="Shin N.R."/>
            <person name="Okamura Y."/>
            <person name="Kirsch R."/>
            <person name="Pauchet Y."/>
        </authorList>
    </citation>
    <scope>NUCLEOTIDE SEQUENCE</scope>
    <source>
        <strain evidence="2">MMC_N1</strain>
    </source>
</reference>
<sequence>MPIKEGGVALKNGLKHCDILRNVAYRRSDIFLFGRRIFRGVTGSSENEVCDIVGGLFSFLVENGFATQCIACRGEDCDSNNQLSECDLNLSELPFCFEPFLRPKRHRCGIWLYVSTDGTSKKLRQCVLIQENKDICGEIAKEVAVEECILSASELSSYKLLAGDETVLDDSTISSSWSTDSSTDTSESSTTETPTTPAGSVVHTVSLVCLIMALLSLMF</sequence>
<name>A0ABQ9JWS1_9CUCU</name>
<keyword evidence="3" id="KW-1185">Reference proteome</keyword>
<evidence type="ECO:0000313" key="2">
    <source>
        <dbReference type="EMBL" id="KAJ8981740.1"/>
    </source>
</evidence>
<comment type="caution">
    <text evidence="2">The sequence shown here is derived from an EMBL/GenBank/DDBJ whole genome shotgun (WGS) entry which is preliminary data.</text>
</comment>
<evidence type="ECO:0000256" key="1">
    <source>
        <dbReference type="SAM" id="MobiDB-lite"/>
    </source>
</evidence>
<evidence type="ECO:0000313" key="3">
    <source>
        <dbReference type="Proteomes" id="UP001162164"/>
    </source>
</evidence>